<sequence length="1135" mass="122758">MRMKTSVIALGLFSSLTLYGCGSDDSEESTTSYSVKAIDGYLNGALVWLDLNENFQLDEGEPSATSQAGGVATLDVDGIEDPSIYPVVVQAIANETIDEDTGNAIITGFTMSAPAGVAQVTPLSTLVHLEVKSGGSADIAAATTKIANQLGINEADVLSDYGTDSGSKTAAFAARNLVSSQSIPESPSELNDAANDTDGTNEVLDNAAEKSATIKTTVESSSEEELENIYLNSAGNLDEDSDGDGFPNADDDFDDDPLEWRDTDQDGTGDNADTDDDDDGVLDADDAFPRNGDETTDTDGDGIGDNADPDIDGDGYLNEDDDFQTNPLEWLDTDDDGTGNNADTDDDGDGVLDTEDDFPLDSSETTDTDGDGIGNEADTDDDGDGVPDVIDGNALDPDVGASDIGQIIAYMAEQTTLYAVYADEDDNDVMRVYSEQLDVNGTMATMTTQTVVKANKTEVDVDIGNSDWLLTSSGWATQSGEYTIDFSNNLLVAYPTDYPDMSYSLSGSITSLVNEVITGSDFDWDEYTDESATFPADSYLIKLGLTPTQDTYYLWDWTPYLHDNLNSDSRNDITALSELIFDTLGASSVSTGEFQGMSIGEDIAVKFVDDSSSKTAQYYTIDWDSGFATLVATGTWSLETVNTESLLLFSVPSTALTAFGDDFDEPTADMLISVYDGAVYIGNHETADVLLEKEDIVLISAAAKEALINAADIPLTQCNEGDSDGTTTVGMTEFEAAIESCLGASPITSEMVSGQNFHRIRGDGSTRDYTFNADGSLTVYKDSVESYTALWTIENNYVKITYEGNTEESWYWALVDYNDTNWSLKFLETYLEDTTPITEIWADTVSLVDVGSCVIEEGLEKTYSDFVATLSAYEQCHEGLPSISTADLDGAELYRVKSNGETRLYTFASDGTATYYKDGVARSRTWSINDEGFIEIRYSDTGIDQYLALLDEPENDELQFAVFAPDDSEIWLTQYTSIDGYPDIEECTTGNSDYDENDDPITTSTYAEYTQYVDDCLTTTGSGAAFSSDFMEQLPRSMNTTYDGEVESYTFNADGATGTYSEGAESFNFSWSVDDELGELIITLNVNGQTYIDNIRIVDSDGVQFSMKVLSRSTELDGTDETSGGDLWTGIYTFE</sequence>
<dbReference type="InParanoid" id="A0A0Q2M8D6"/>
<dbReference type="Proteomes" id="UP000051221">
    <property type="component" value="Unassembled WGS sequence"/>
</dbReference>
<dbReference type="InterPro" id="IPR028974">
    <property type="entry name" value="TSP_type-3_rpt"/>
</dbReference>
<dbReference type="GO" id="GO:0005509">
    <property type="term" value="F:calcium ion binding"/>
    <property type="evidence" value="ECO:0007669"/>
    <property type="project" value="InterPro"/>
</dbReference>
<feature type="region of interest" description="Disordered" evidence="1">
    <location>
        <begin position="179"/>
        <end position="388"/>
    </location>
</feature>
<feature type="compositionally biased region" description="Acidic residues" evidence="1">
    <location>
        <begin position="237"/>
        <end position="257"/>
    </location>
</feature>
<keyword evidence="2" id="KW-0732">Signal</keyword>
<dbReference type="RefSeq" id="WP_055466888.1">
    <property type="nucleotide sequence ID" value="NZ_LKHS01000020.1"/>
</dbReference>
<evidence type="ECO:0000256" key="1">
    <source>
        <dbReference type="SAM" id="MobiDB-lite"/>
    </source>
</evidence>
<reference evidence="3 4" key="1">
    <citation type="submission" date="2015-08" db="EMBL/GenBank/DDBJ databases">
        <title>Antibacterial properties of a collection of Vibrionaceae strains.</title>
        <authorList>
            <person name="Giubergia S."/>
        </authorList>
    </citation>
    <scope>NUCLEOTIDE SEQUENCE [LARGE SCALE GENOMIC DNA]</scope>
    <source>
        <strain evidence="3 4">S0821</strain>
    </source>
</reference>
<evidence type="ECO:0000256" key="2">
    <source>
        <dbReference type="SAM" id="SignalP"/>
    </source>
</evidence>
<evidence type="ECO:0000313" key="4">
    <source>
        <dbReference type="Proteomes" id="UP000051221"/>
    </source>
</evidence>
<organism evidence="3 4">
    <name type="scientific">Vibrio furnissii</name>
    <dbReference type="NCBI Taxonomy" id="29494"/>
    <lineage>
        <taxon>Bacteria</taxon>
        <taxon>Pseudomonadati</taxon>
        <taxon>Pseudomonadota</taxon>
        <taxon>Gammaproteobacteria</taxon>
        <taxon>Vibrionales</taxon>
        <taxon>Vibrionaceae</taxon>
        <taxon>Vibrio</taxon>
    </lineage>
</organism>
<accession>A0A0Q2M8D6</accession>
<dbReference type="SUPFAM" id="SSF103647">
    <property type="entry name" value="TSP type-3 repeat"/>
    <property type="match status" value="2"/>
</dbReference>
<feature type="compositionally biased region" description="Acidic residues" evidence="1">
    <location>
        <begin position="331"/>
        <end position="370"/>
    </location>
</feature>
<feature type="compositionally biased region" description="Polar residues" evidence="1">
    <location>
        <begin position="179"/>
        <end position="189"/>
    </location>
</feature>
<protein>
    <submittedName>
        <fullName evidence="3">Uncharacterized protein</fullName>
    </submittedName>
</protein>
<feature type="compositionally biased region" description="Acidic residues" evidence="1">
    <location>
        <begin position="272"/>
        <end position="286"/>
    </location>
</feature>
<comment type="caution">
    <text evidence="3">The sequence shown here is derived from an EMBL/GenBank/DDBJ whole genome shotgun (WGS) entry which is preliminary data.</text>
</comment>
<gene>
    <name evidence="3" type="ORF">AMR76_19025</name>
</gene>
<name>A0A0Q2M8D6_VIBFU</name>
<keyword evidence="4" id="KW-1185">Reference proteome</keyword>
<feature type="chain" id="PRO_5006194432" evidence="2">
    <location>
        <begin position="21"/>
        <end position="1135"/>
    </location>
</feature>
<dbReference type="PROSITE" id="PS51257">
    <property type="entry name" value="PROKAR_LIPOPROTEIN"/>
    <property type="match status" value="1"/>
</dbReference>
<dbReference type="Gene3D" id="4.10.1080.10">
    <property type="entry name" value="TSP type-3 repeat"/>
    <property type="match status" value="1"/>
</dbReference>
<proteinExistence type="predicted"/>
<feature type="signal peptide" evidence="2">
    <location>
        <begin position="1"/>
        <end position="20"/>
    </location>
</feature>
<dbReference type="AlphaFoldDB" id="A0A0Q2M8D6"/>
<dbReference type="EMBL" id="LKHS01000020">
    <property type="protein sequence ID" value="KQH84321.1"/>
    <property type="molecule type" value="Genomic_DNA"/>
</dbReference>
<evidence type="ECO:0000313" key="3">
    <source>
        <dbReference type="EMBL" id="KQH84321.1"/>
    </source>
</evidence>
<feature type="compositionally biased region" description="Acidic residues" evidence="1">
    <location>
        <begin position="294"/>
        <end position="323"/>
    </location>
</feature>